<evidence type="ECO:0000313" key="3">
    <source>
        <dbReference type="Proteomes" id="UP000199513"/>
    </source>
</evidence>
<reference evidence="2 3" key="1">
    <citation type="submission" date="2016-10" db="EMBL/GenBank/DDBJ databases">
        <authorList>
            <person name="de Groot N.N."/>
        </authorList>
    </citation>
    <scope>NUCLEOTIDE SEQUENCE [LARGE SCALE GENOMIC DNA]</scope>
    <source>
        <strain>GEY</strain>
        <strain evidence="3">DSM 9560</strain>
    </source>
</reference>
<dbReference type="AlphaFoldDB" id="A0A1I2IPF9"/>
<organism evidence="2 3">
    <name type="scientific">Thermoflexibacter ruber</name>
    <dbReference type="NCBI Taxonomy" id="1003"/>
    <lineage>
        <taxon>Bacteria</taxon>
        <taxon>Pseudomonadati</taxon>
        <taxon>Bacteroidota</taxon>
        <taxon>Cytophagia</taxon>
        <taxon>Cytophagales</taxon>
        <taxon>Thermoflexibacteraceae</taxon>
        <taxon>Thermoflexibacter</taxon>
    </lineage>
</organism>
<dbReference type="Proteomes" id="UP000199513">
    <property type="component" value="Unassembled WGS sequence"/>
</dbReference>
<evidence type="ECO:0000313" key="2">
    <source>
        <dbReference type="EMBL" id="SFF43518.1"/>
    </source>
</evidence>
<accession>A0A1I2IPF9</accession>
<gene>
    <name evidence="2" type="ORF">SAMN04488541_10347</name>
</gene>
<dbReference type="Gene3D" id="3.40.50.1010">
    <property type="entry name" value="5'-nuclease"/>
    <property type="match status" value="1"/>
</dbReference>
<dbReference type="Pfam" id="PF10130">
    <property type="entry name" value="PIN_2"/>
    <property type="match status" value="1"/>
</dbReference>
<dbReference type="RefSeq" id="WP_091548639.1">
    <property type="nucleotide sequence ID" value="NZ_FONY01000034.1"/>
</dbReference>
<proteinExistence type="predicted"/>
<dbReference type="InterPro" id="IPR029060">
    <property type="entry name" value="PIN-like_dom_sf"/>
</dbReference>
<dbReference type="OrthoDB" id="799916at2"/>
<protein>
    <submittedName>
        <fullName evidence="2">Predicted nucleic acid-binding protein, contains PIN domain</fullName>
    </submittedName>
</protein>
<sequence length="132" mass="14952">MEKQKIVIDTNVIFIALLNTSSTIGDLVLNSDNVFEFYSCSLLKEEIREHQAKILKISGFTESELAILCQTIFAKITFISEEIIPFEYWQNALPIVRDIDIDDIAFVALADLLDAKLWTGDKKLLKSIRAKG</sequence>
<dbReference type="SUPFAM" id="SSF88723">
    <property type="entry name" value="PIN domain-like"/>
    <property type="match status" value="1"/>
</dbReference>
<keyword evidence="3" id="KW-1185">Reference proteome</keyword>
<feature type="domain" description="PIN" evidence="1">
    <location>
        <begin position="7"/>
        <end position="126"/>
    </location>
</feature>
<dbReference type="STRING" id="1003.SAMN04488541_10347"/>
<dbReference type="EMBL" id="FONY01000034">
    <property type="protein sequence ID" value="SFF43518.1"/>
    <property type="molecule type" value="Genomic_DNA"/>
</dbReference>
<name>A0A1I2IPF9_9BACT</name>
<dbReference type="InterPro" id="IPR002716">
    <property type="entry name" value="PIN_dom"/>
</dbReference>
<evidence type="ECO:0000259" key="1">
    <source>
        <dbReference type="Pfam" id="PF10130"/>
    </source>
</evidence>